<evidence type="ECO:0000313" key="2">
    <source>
        <dbReference type="Ensembl" id="ENSCCNP00000026563.1"/>
    </source>
</evidence>
<sequence length="90" mass="9567">MQLLVHTQELHTLEVTDQETVTQIKAHVDLLEGIAQEEQVMLLAGTPLEDEATLAHCGVEALTTLEVAAGCTLGGQTGQKVSETPSQQTS</sequence>
<dbReference type="FunFam" id="3.10.20.90:FF:000276">
    <property type="entry name" value="40S ribosomal protein S30"/>
    <property type="match status" value="1"/>
</dbReference>
<dbReference type="InterPro" id="IPR029071">
    <property type="entry name" value="Ubiquitin-like_domsf"/>
</dbReference>
<dbReference type="Gene3D" id="3.10.20.90">
    <property type="entry name" value="Phosphatidylinositol 3-kinase Catalytic Subunit, Chain A, domain 1"/>
    <property type="match status" value="1"/>
</dbReference>
<name>A0A8C0ZXI0_CASCN</name>
<reference evidence="2" key="1">
    <citation type="submission" date="2023-09" db="UniProtKB">
        <authorList>
            <consortium name="Ensembl"/>
        </authorList>
    </citation>
    <scope>IDENTIFICATION</scope>
</reference>
<accession>A0A8C0ZXI0</accession>
<dbReference type="InterPro" id="IPR000626">
    <property type="entry name" value="Ubiquitin-like_dom"/>
</dbReference>
<dbReference type="Pfam" id="PF00240">
    <property type="entry name" value="ubiquitin"/>
    <property type="match status" value="1"/>
</dbReference>
<dbReference type="SUPFAM" id="SSF54236">
    <property type="entry name" value="Ubiquitin-like"/>
    <property type="match status" value="1"/>
</dbReference>
<feature type="domain" description="Ubiquitin-like" evidence="1">
    <location>
        <begin position="1"/>
        <end position="67"/>
    </location>
</feature>
<dbReference type="SMART" id="SM00213">
    <property type="entry name" value="UBQ"/>
    <property type="match status" value="1"/>
</dbReference>
<organism evidence="2">
    <name type="scientific">Castor canadensis</name>
    <name type="common">American beaver</name>
    <dbReference type="NCBI Taxonomy" id="51338"/>
    <lineage>
        <taxon>Eukaryota</taxon>
        <taxon>Metazoa</taxon>
        <taxon>Chordata</taxon>
        <taxon>Craniata</taxon>
        <taxon>Vertebrata</taxon>
        <taxon>Euteleostomi</taxon>
        <taxon>Mammalia</taxon>
        <taxon>Eutheria</taxon>
        <taxon>Euarchontoglires</taxon>
        <taxon>Glires</taxon>
        <taxon>Rodentia</taxon>
        <taxon>Castorimorpha</taxon>
        <taxon>Castoridae</taxon>
        <taxon>Castor</taxon>
    </lineage>
</organism>
<dbReference type="AlphaFoldDB" id="A0A8C0ZXI0"/>
<dbReference type="PROSITE" id="PS50053">
    <property type="entry name" value="UBIQUITIN_2"/>
    <property type="match status" value="1"/>
</dbReference>
<protein>
    <recommendedName>
        <fullName evidence="1">Ubiquitin-like domain-containing protein</fullName>
    </recommendedName>
</protein>
<proteinExistence type="predicted"/>
<dbReference type="Ensembl" id="ENSCCNT00000033673.1">
    <property type="protein sequence ID" value="ENSCCNP00000026563.1"/>
    <property type="gene ID" value="ENSCCNG00000025777.1"/>
</dbReference>
<evidence type="ECO:0000259" key="1">
    <source>
        <dbReference type="PROSITE" id="PS50053"/>
    </source>
</evidence>